<evidence type="ECO:0000256" key="2">
    <source>
        <dbReference type="SAM" id="MobiDB-lite"/>
    </source>
</evidence>
<feature type="compositionally biased region" description="Polar residues" evidence="2">
    <location>
        <begin position="277"/>
        <end position="301"/>
    </location>
</feature>
<dbReference type="FunFam" id="1.10.220.150:FF:000010">
    <property type="entry name" value="Stromal membrane-associated protein"/>
    <property type="match status" value="1"/>
</dbReference>
<feature type="region of interest" description="Disordered" evidence="2">
    <location>
        <begin position="156"/>
        <end position="224"/>
    </location>
</feature>
<dbReference type="InterPro" id="IPR001164">
    <property type="entry name" value="ArfGAP_dom"/>
</dbReference>
<keyword evidence="1" id="KW-0862">Zinc</keyword>
<keyword evidence="5" id="KW-1185">Reference proteome</keyword>
<dbReference type="EMBL" id="KV460210">
    <property type="protein sequence ID" value="OBU00127.1"/>
    <property type="molecule type" value="Genomic_DNA"/>
</dbReference>
<dbReference type="OrthoDB" id="10266696at2759"/>
<accession>A0A1B8GWC2</accession>
<dbReference type="Gene3D" id="1.10.220.150">
    <property type="entry name" value="Arf GTPase activating protein"/>
    <property type="match status" value="1"/>
</dbReference>
<dbReference type="Pfam" id="PF01412">
    <property type="entry name" value="ArfGap"/>
    <property type="match status" value="1"/>
</dbReference>
<dbReference type="PANTHER" id="PTHR45705">
    <property type="entry name" value="FI20236P1"/>
    <property type="match status" value="1"/>
</dbReference>
<evidence type="ECO:0000313" key="4">
    <source>
        <dbReference type="EMBL" id="OBU00127.1"/>
    </source>
</evidence>
<feature type="region of interest" description="Disordered" evidence="2">
    <location>
        <begin position="272"/>
        <end position="379"/>
    </location>
</feature>
<protein>
    <recommendedName>
        <fullName evidence="3">Arf-GAP domain-containing protein</fullName>
    </recommendedName>
</protein>
<proteinExistence type="predicted"/>
<dbReference type="SUPFAM" id="SSF57863">
    <property type="entry name" value="ArfGap/RecO-like zinc finger"/>
    <property type="match status" value="1"/>
</dbReference>
<dbReference type="GO" id="GO:0008270">
    <property type="term" value="F:zinc ion binding"/>
    <property type="evidence" value="ECO:0007669"/>
    <property type="project" value="UniProtKB-KW"/>
</dbReference>
<evidence type="ECO:0000259" key="3">
    <source>
        <dbReference type="PROSITE" id="PS50115"/>
    </source>
</evidence>
<dbReference type="SMART" id="SM00105">
    <property type="entry name" value="ArfGap"/>
    <property type="match status" value="1"/>
</dbReference>
<feature type="compositionally biased region" description="Polar residues" evidence="2">
    <location>
        <begin position="241"/>
        <end position="251"/>
    </location>
</feature>
<feature type="compositionally biased region" description="Polar residues" evidence="2">
    <location>
        <begin position="190"/>
        <end position="211"/>
    </location>
</feature>
<dbReference type="RefSeq" id="XP_018133859.1">
    <property type="nucleotide sequence ID" value="XM_018271452.2"/>
</dbReference>
<dbReference type="InterPro" id="IPR038508">
    <property type="entry name" value="ArfGAP_dom_sf"/>
</dbReference>
<dbReference type="GO" id="GO:0005737">
    <property type="term" value="C:cytoplasm"/>
    <property type="evidence" value="ECO:0007669"/>
    <property type="project" value="TreeGrafter"/>
</dbReference>
<dbReference type="InterPro" id="IPR044732">
    <property type="entry name" value="ArfGAP_SMAP1-like"/>
</dbReference>
<dbReference type="InterPro" id="IPR051718">
    <property type="entry name" value="ARF_GTPase-activating"/>
</dbReference>
<reference evidence="4 5" key="1">
    <citation type="submission" date="2016-03" db="EMBL/GenBank/DDBJ databases">
        <title>Comparative genomics of Pseudogymnoascus destructans, the fungus causing white-nose syndrome of bats.</title>
        <authorList>
            <person name="Palmer J.M."/>
            <person name="Drees K.P."/>
            <person name="Foster J.T."/>
            <person name="Lindner D.L."/>
        </authorList>
    </citation>
    <scope>NUCLEOTIDE SEQUENCE [LARGE SCALE GENOMIC DNA]</scope>
    <source>
        <strain evidence="4 5">UAMH 10579</strain>
    </source>
</reference>
<dbReference type="PROSITE" id="PS50115">
    <property type="entry name" value="ARFGAP"/>
    <property type="match status" value="1"/>
</dbReference>
<evidence type="ECO:0000256" key="1">
    <source>
        <dbReference type="PROSITE-ProRule" id="PRU00288"/>
    </source>
</evidence>
<dbReference type="Proteomes" id="UP000091956">
    <property type="component" value="Unassembled WGS sequence"/>
</dbReference>
<dbReference type="AlphaFoldDB" id="A0A1B8GWC2"/>
<feature type="compositionally biased region" description="Low complexity" evidence="2">
    <location>
        <begin position="338"/>
        <end position="358"/>
    </location>
</feature>
<feature type="region of interest" description="Disordered" evidence="2">
    <location>
        <begin position="236"/>
        <end position="260"/>
    </location>
</feature>
<dbReference type="CDD" id="cd08839">
    <property type="entry name" value="ArfGap_SMAP"/>
    <property type="match status" value="1"/>
</dbReference>
<dbReference type="GeneID" id="28835323"/>
<organism evidence="4 5">
    <name type="scientific">Pseudogymnoascus verrucosus</name>
    <dbReference type="NCBI Taxonomy" id="342668"/>
    <lineage>
        <taxon>Eukaryota</taxon>
        <taxon>Fungi</taxon>
        <taxon>Dikarya</taxon>
        <taxon>Ascomycota</taxon>
        <taxon>Pezizomycotina</taxon>
        <taxon>Leotiomycetes</taxon>
        <taxon>Thelebolales</taxon>
        <taxon>Thelebolaceae</taxon>
        <taxon>Pseudogymnoascus</taxon>
    </lineage>
</organism>
<dbReference type="STRING" id="342668.A0A1B8GWC2"/>
<dbReference type="PRINTS" id="PR00405">
    <property type="entry name" value="REVINTRACTNG"/>
</dbReference>
<name>A0A1B8GWC2_9PEZI</name>
<feature type="domain" description="Arf-GAP" evidence="3">
    <location>
        <begin position="17"/>
        <end position="145"/>
    </location>
</feature>
<evidence type="ECO:0000313" key="5">
    <source>
        <dbReference type="Proteomes" id="UP000091956"/>
    </source>
</evidence>
<reference evidence="5" key="2">
    <citation type="journal article" date="2018" name="Nat. Commun.">
        <title>Extreme sensitivity to ultraviolet light in the fungal pathogen causing white-nose syndrome of bats.</title>
        <authorList>
            <person name="Palmer J.M."/>
            <person name="Drees K.P."/>
            <person name="Foster J.T."/>
            <person name="Lindner D.L."/>
        </authorList>
    </citation>
    <scope>NUCLEOTIDE SEQUENCE [LARGE SCALE GENOMIC DNA]</scope>
    <source>
        <strain evidence="5">UAMH 10579</strain>
    </source>
</reference>
<dbReference type="InterPro" id="IPR037278">
    <property type="entry name" value="ARFGAP/RecO"/>
</dbReference>
<sequence>MSRRQVDPAAERTARNAQTIKSLLKLEGNKSCADCKRNKHPRWASWNLGIFVCIRCSGIHRGMGTHISKVKSVDLDSWTDEQLQSVLMWGNSRANKYWEAKLAPGHVPSEAKMENFIRTKYDSKRWVMDGPIPDPATLDAEGDDDIPLNLVKEKQDLQRSTSQRAVPGSAPGGSPATVRRAPQTDLLASEGSSVQRANSTPGTSSRQSNFQAAPAAPPKVSKPADSLLGLDFFAQEPQPPVSRSSNATPISGGSGQSRPDLKQSILSLYASVPKPQPQSHHGSQGSINGMQSPSHQPQSSFGGLDDAFGGLSFSNTTSPPPQQQQQAQKPNAFAGLGSLQSHRSPPLSSPPSTISSGSFFDAKPAAKPTPYANSRTTSSTSDFGAFGAAPALPTSPPVQSSGMNDLFDFSTPAVSSPPKPVVSPAATHSSVFNLTASQPAPKAQPAPAATSAASSGWSNFDAMGTNDAWSSTKPAPAQAAANDFGWGSGPPLASQSIVPGGNGFSQAGSTPKVSVDEEFGGWSSAPPAAPVTKTSHNAPKPVAGFGAASEDLFSNVWE</sequence>
<dbReference type="PANTHER" id="PTHR45705:SF1">
    <property type="entry name" value="FI20236P1"/>
    <property type="match status" value="1"/>
</dbReference>
<feature type="region of interest" description="Disordered" evidence="2">
    <location>
        <begin position="464"/>
        <end position="537"/>
    </location>
</feature>
<keyword evidence="1" id="KW-0479">Metal-binding</keyword>
<keyword evidence="1" id="KW-0863">Zinc-finger</keyword>
<feature type="region of interest" description="Disordered" evidence="2">
    <location>
        <begin position="436"/>
        <end position="455"/>
    </location>
</feature>
<gene>
    <name evidence="4" type="ORF">VE01_01937</name>
</gene>
<dbReference type="GO" id="GO:0005096">
    <property type="term" value="F:GTPase activator activity"/>
    <property type="evidence" value="ECO:0007669"/>
    <property type="project" value="InterPro"/>
</dbReference>